<evidence type="ECO:0000313" key="9">
    <source>
        <dbReference type="Proteomes" id="UP000604825"/>
    </source>
</evidence>
<proteinExistence type="inferred from homology"/>
<evidence type="ECO:0000256" key="1">
    <source>
        <dbReference type="ARBA" id="ARBA00008894"/>
    </source>
</evidence>
<comment type="caution">
    <text evidence="8">The sequence shown here is derived from an EMBL/GenBank/DDBJ whole genome shotgun (WGS) entry which is preliminary data.</text>
</comment>
<reference evidence="8" key="1">
    <citation type="submission" date="2020-10" db="EMBL/GenBank/DDBJ databases">
        <authorList>
            <person name="Han B."/>
            <person name="Lu T."/>
            <person name="Zhao Q."/>
            <person name="Huang X."/>
            <person name="Zhao Y."/>
        </authorList>
    </citation>
    <scope>NUCLEOTIDE SEQUENCE</scope>
</reference>
<evidence type="ECO:0000256" key="5">
    <source>
        <dbReference type="ARBA" id="ARBA00022821"/>
    </source>
</evidence>
<dbReference type="GO" id="GO:0006952">
    <property type="term" value="P:defense response"/>
    <property type="evidence" value="ECO:0007669"/>
    <property type="project" value="UniProtKB-KW"/>
</dbReference>
<dbReference type="Proteomes" id="UP000604825">
    <property type="component" value="Unassembled WGS sequence"/>
</dbReference>
<keyword evidence="5" id="KW-0611">Plant defense</keyword>
<keyword evidence="2" id="KW-0433">Leucine-rich repeat</keyword>
<dbReference type="AlphaFoldDB" id="A0A811PLH0"/>
<dbReference type="GO" id="GO:0000166">
    <property type="term" value="F:nucleotide binding"/>
    <property type="evidence" value="ECO:0007669"/>
    <property type="project" value="UniProtKB-KW"/>
</dbReference>
<feature type="domain" description="Disease resistance N-terminal" evidence="7">
    <location>
        <begin position="21"/>
        <end position="78"/>
    </location>
</feature>
<dbReference type="EMBL" id="CAJGYO010000007">
    <property type="protein sequence ID" value="CAD6244211.1"/>
    <property type="molecule type" value="Genomic_DNA"/>
</dbReference>
<feature type="coiled-coil region" evidence="6">
    <location>
        <begin position="21"/>
        <end position="55"/>
    </location>
</feature>
<keyword evidence="6" id="KW-0175">Coiled coil</keyword>
<name>A0A811PLH0_9POAL</name>
<protein>
    <recommendedName>
        <fullName evidence="7">Disease resistance N-terminal domain-containing protein</fullName>
    </recommendedName>
</protein>
<keyword evidence="9" id="KW-1185">Reference proteome</keyword>
<comment type="similarity">
    <text evidence="1">Belongs to the disease resistance NB-LRR family.</text>
</comment>
<evidence type="ECO:0000256" key="6">
    <source>
        <dbReference type="SAM" id="Coils"/>
    </source>
</evidence>
<evidence type="ECO:0000256" key="2">
    <source>
        <dbReference type="ARBA" id="ARBA00022614"/>
    </source>
</evidence>
<keyword evidence="4" id="KW-0547">Nucleotide-binding</keyword>
<dbReference type="InterPro" id="IPR041118">
    <property type="entry name" value="Rx_N"/>
</dbReference>
<evidence type="ECO:0000256" key="4">
    <source>
        <dbReference type="ARBA" id="ARBA00022741"/>
    </source>
</evidence>
<evidence type="ECO:0000259" key="7">
    <source>
        <dbReference type="Pfam" id="PF18052"/>
    </source>
</evidence>
<keyword evidence="3" id="KW-0677">Repeat</keyword>
<evidence type="ECO:0000313" key="8">
    <source>
        <dbReference type="EMBL" id="CAD6244211.1"/>
    </source>
</evidence>
<accession>A0A811PLH0</accession>
<dbReference type="OrthoDB" id="3027644at2759"/>
<sequence length="154" mass="18095">MAEAVLLALTKIGSVLADETAKKMLSKLLEKVNNLKDLNDKIELIRIQLTAMNNVIRKIGTVYLTDEVIKGWIGEVRKEEWFLKKDFVKASHYVLFFSQIAEEVIKIEKEIKKVIELKDLWFQPSQLVADQLIEIERQRSRDNFYIKLVYVWKI</sequence>
<gene>
    <name evidence="8" type="ORF">NCGR_LOCUS28986</name>
</gene>
<evidence type="ECO:0000256" key="3">
    <source>
        <dbReference type="ARBA" id="ARBA00022737"/>
    </source>
</evidence>
<dbReference type="Pfam" id="PF18052">
    <property type="entry name" value="Rx_N"/>
    <property type="match status" value="1"/>
</dbReference>
<organism evidence="8 9">
    <name type="scientific">Miscanthus lutarioriparius</name>
    <dbReference type="NCBI Taxonomy" id="422564"/>
    <lineage>
        <taxon>Eukaryota</taxon>
        <taxon>Viridiplantae</taxon>
        <taxon>Streptophyta</taxon>
        <taxon>Embryophyta</taxon>
        <taxon>Tracheophyta</taxon>
        <taxon>Spermatophyta</taxon>
        <taxon>Magnoliopsida</taxon>
        <taxon>Liliopsida</taxon>
        <taxon>Poales</taxon>
        <taxon>Poaceae</taxon>
        <taxon>PACMAD clade</taxon>
        <taxon>Panicoideae</taxon>
        <taxon>Andropogonodae</taxon>
        <taxon>Andropogoneae</taxon>
        <taxon>Saccharinae</taxon>
        <taxon>Miscanthus</taxon>
    </lineage>
</organism>